<comment type="subcellular location">
    <subcellularLocation>
        <location evidence="1">Membrane</location>
        <topology evidence="1">Multi-pass membrane protein</topology>
    </subcellularLocation>
</comment>
<evidence type="ECO:0000313" key="8">
    <source>
        <dbReference type="EMBL" id="ACO68001.1"/>
    </source>
</evidence>
<evidence type="ECO:0000256" key="5">
    <source>
        <dbReference type="ARBA" id="ARBA00023136"/>
    </source>
</evidence>
<dbReference type="EMBL" id="CP001334">
    <property type="protein sequence ID" value="ACO68001.1"/>
    <property type="molecule type" value="Genomic_DNA"/>
</dbReference>
<dbReference type="GO" id="GO:0005783">
    <property type="term" value="C:endoplasmic reticulum"/>
    <property type="evidence" value="ECO:0007669"/>
    <property type="project" value="TreeGrafter"/>
</dbReference>
<dbReference type="KEGG" id="mis:MICPUN_64857"/>
<feature type="transmembrane region" description="Helical" evidence="7">
    <location>
        <begin position="26"/>
        <end position="49"/>
    </location>
</feature>
<feature type="transmembrane region" description="Helical" evidence="7">
    <location>
        <begin position="267"/>
        <end position="288"/>
    </location>
</feature>
<dbReference type="Pfam" id="PF03381">
    <property type="entry name" value="CDC50"/>
    <property type="match status" value="1"/>
</dbReference>
<name>C1EJ97_MICCC</name>
<dbReference type="InterPro" id="IPR005045">
    <property type="entry name" value="CDC50/LEM3_fam"/>
</dbReference>
<sequence length="292" mass="31634">MGKQEPKNSRFTQQQLPAWRPTLTPAAVSGMLFAVAVVFIPLGAVCLGASNSVDEVRRSDAGAGVTCELTITPRRTLKAPVYVYYELQNVLQNHRRFVKSRSDDQLAGRTAHDATFCEPKAYVVNSTDGVKREVNPCGLMAWSTFNDTYAFEVDGVTVPVNATGIAWRSDVEEKFADYAPANVNEDPSTRGGRAIGPSVSRDERFIVWMRTAALPKFRKLWGRIETDIPAGATVRVRVDNAWNAYAFGGSKALVLSTTSFLGGKNAFLGAAYLAVGATCALASAVFLCPGKR</sequence>
<dbReference type="GO" id="GO:0005886">
    <property type="term" value="C:plasma membrane"/>
    <property type="evidence" value="ECO:0007669"/>
    <property type="project" value="TreeGrafter"/>
</dbReference>
<dbReference type="PANTHER" id="PTHR10926:SF0">
    <property type="entry name" value="CDC50, ISOFORM A"/>
    <property type="match status" value="1"/>
</dbReference>
<keyword evidence="3 7" id="KW-0812">Transmembrane</keyword>
<dbReference type="InParanoid" id="C1EJ97"/>
<dbReference type="Proteomes" id="UP000002009">
    <property type="component" value="Chromosome 16"/>
</dbReference>
<reference evidence="8 9" key="1">
    <citation type="journal article" date="2009" name="Science">
        <title>Green evolution and dynamic adaptations revealed by genomes of the marine picoeukaryotes Micromonas.</title>
        <authorList>
            <person name="Worden A.Z."/>
            <person name="Lee J.H."/>
            <person name="Mock T."/>
            <person name="Rouze P."/>
            <person name="Simmons M.P."/>
            <person name="Aerts A.L."/>
            <person name="Allen A.E."/>
            <person name="Cuvelier M.L."/>
            <person name="Derelle E."/>
            <person name="Everett M.V."/>
            <person name="Foulon E."/>
            <person name="Grimwood J."/>
            <person name="Gundlach H."/>
            <person name="Henrissat B."/>
            <person name="Napoli C."/>
            <person name="McDonald S.M."/>
            <person name="Parker M.S."/>
            <person name="Rombauts S."/>
            <person name="Salamov A."/>
            <person name="Von Dassow P."/>
            <person name="Badger J.H."/>
            <person name="Coutinho P.M."/>
            <person name="Demir E."/>
            <person name="Dubchak I."/>
            <person name="Gentemann C."/>
            <person name="Eikrem W."/>
            <person name="Gready J.E."/>
            <person name="John U."/>
            <person name="Lanier W."/>
            <person name="Lindquist E.A."/>
            <person name="Lucas S."/>
            <person name="Mayer K.F."/>
            <person name="Moreau H."/>
            <person name="Not F."/>
            <person name="Otillar R."/>
            <person name="Panaud O."/>
            <person name="Pangilinan J."/>
            <person name="Paulsen I."/>
            <person name="Piegu B."/>
            <person name="Poliakov A."/>
            <person name="Robbens S."/>
            <person name="Schmutz J."/>
            <person name="Toulza E."/>
            <person name="Wyss T."/>
            <person name="Zelensky A."/>
            <person name="Zhou K."/>
            <person name="Armbrust E.V."/>
            <person name="Bhattacharya D."/>
            <person name="Goodenough U.W."/>
            <person name="Van de Peer Y."/>
            <person name="Grigoriev I.V."/>
        </authorList>
    </citation>
    <scope>NUCLEOTIDE SEQUENCE [LARGE SCALE GENOMIC DNA]</scope>
    <source>
        <strain evidence="9">RCC299 / NOUM17</strain>
    </source>
</reference>
<evidence type="ECO:0000256" key="1">
    <source>
        <dbReference type="ARBA" id="ARBA00004141"/>
    </source>
</evidence>
<evidence type="ECO:0000256" key="4">
    <source>
        <dbReference type="ARBA" id="ARBA00022989"/>
    </source>
</evidence>
<dbReference type="eggNOG" id="KOG2952">
    <property type="taxonomic scope" value="Eukaryota"/>
</dbReference>
<dbReference type="STRING" id="296587.C1EJ97"/>
<dbReference type="PANTHER" id="PTHR10926">
    <property type="entry name" value="CELL CYCLE CONTROL PROTEIN 50"/>
    <property type="match status" value="1"/>
</dbReference>
<organism evidence="8 9">
    <name type="scientific">Micromonas commoda (strain RCC299 / NOUM17 / CCMP2709)</name>
    <name type="common">Picoplanktonic green alga</name>
    <dbReference type="NCBI Taxonomy" id="296587"/>
    <lineage>
        <taxon>Eukaryota</taxon>
        <taxon>Viridiplantae</taxon>
        <taxon>Chlorophyta</taxon>
        <taxon>Mamiellophyceae</taxon>
        <taxon>Mamiellales</taxon>
        <taxon>Mamiellaceae</taxon>
        <taxon>Micromonas</taxon>
    </lineage>
</organism>
<evidence type="ECO:0000256" key="6">
    <source>
        <dbReference type="PIRNR" id="PIRNR015840"/>
    </source>
</evidence>
<comment type="similarity">
    <text evidence="2 6">Belongs to the CDC50/LEM3 family.</text>
</comment>
<dbReference type="FunCoup" id="C1EJ97">
    <property type="interactions" value="1737"/>
</dbReference>
<gene>
    <name evidence="8" type="ORF">MICPUN_64857</name>
</gene>
<evidence type="ECO:0000256" key="2">
    <source>
        <dbReference type="ARBA" id="ARBA00009457"/>
    </source>
</evidence>
<dbReference type="GeneID" id="8249676"/>
<dbReference type="AlphaFoldDB" id="C1EJ97"/>
<evidence type="ECO:0000256" key="7">
    <source>
        <dbReference type="SAM" id="Phobius"/>
    </source>
</evidence>
<dbReference type="RefSeq" id="XP_002506743.1">
    <property type="nucleotide sequence ID" value="XM_002506697.1"/>
</dbReference>
<dbReference type="GO" id="GO:0005794">
    <property type="term" value="C:Golgi apparatus"/>
    <property type="evidence" value="ECO:0007669"/>
    <property type="project" value="TreeGrafter"/>
</dbReference>
<evidence type="ECO:0000313" key="9">
    <source>
        <dbReference type="Proteomes" id="UP000002009"/>
    </source>
</evidence>
<keyword evidence="4 7" id="KW-1133">Transmembrane helix</keyword>
<proteinExistence type="inferred from homology"/>
<keyword evidence="9" id="KW-1185">Reference proteome</keyword>
<feature type="transmembrane region" description="Helical" evidence="7">
    <location>
        <begin position="242"/>
        <end position="261"/>
    </location>
</feature>
<dbReference type="PIRSF" id="PIRSF015840">
    <property type="entry name" value="DUF284_TM_euk"/>
    <property type="match status" value="1"/>
</dbReference>
<accession>C1EJ97</accession>
<dbReference type="OMA" id="WWTDTNV"/>
<keyword evidence="5 6" id="KW-0472">Membrane</keyword>
<protein>
    <recommendedName>
        <fullName evidence="6">ALA-interacting subunit</fullName>
    </recommendedName>
</protein>
<evidence type="ECO:0000256" key="3">
    <source>
        <dbReference type="ARBA" id="ARBA00022692"/>
    </source>
</evidence>
<dbReference type="OrthoDB" id="340608at2759"/>